<dbReference type="HOGENOM" id="CLU_066192_28_0_5"/>
<accession>A0A0B4X591</accession>
<dbReference type="GO" id="GO:0003677">
    <property type="term" value="F:DNA binding"/>
    <property type="evidence" value="ECO:0007669"/>
    <property type="project" value="InterPro"/>
</dbReference>
<dbReference type="Proteomes" id="UP000031368">
    <property type="component" value="Chromosome"/>
</dbReference>
<dbReference type="SUPFAM" id="SSF47413">
    <property type="entry name" value="lambda repressor-like DNA-binding domains"/>
    <property type="match status" value="1"/>
</dbReference>
<dbReference type="Pfam" id="PF01381">
    <property type="entry name" value="HTH_3"/>
    <property type="match status" value="1"/>
</dbReference>
<dbReference type="RefSeq" id="WP_039845250.1">
    <property type="nucleotide sequence ID" value="NZ_CP006877.1"/>
</dbReference>
<protein>
    <recommendedName>
        <fullName evidence="1">HTH cro/C1-type domain-containing protein</fullName>
    </recommendedName>
</protein>
<dbReference type="SMART" id="SM00530">
    <property type="entry name" value="HTH_XRE"/>
    <property type="match status" value="1"/>
</dbReference>
<evidence type="ECO:0000259" key="1">
    <source>
        <dbReference type="PROSITE" id="PS50943"/>
    </source>
</evidence>
<reference evidence="2 3" key="1">
    <citation type="submission" date="2013-11" db="EMBL/GenBank/DDBJ databases">
        <title>Complete genome sequence of Rhizobium gallicum bv. gallicum R602.</title>
        <authorList>
            <person name="Bustos P."/>
            <person name="Santamaria R.I."/>
            <person name="Lozano L."/>
            <person name="Acosta J.L."/>
            <person name="Ormeno-Orrillo E."/>
            <person name="Rogel M.A."/>
            <person name="Romero D."/>
            <person name="Cevallos M.A."/>
            <person name="Martinez-Romero E."/>
            <person name="Gonzalez V."/>
        </authorList>
    </citation>
    <scope>NUCLEOTIDE SEQUENCE [LARGE SCALE GENOMIC DNA]</scope>
    <source>
        <strain evidence="2 3">R602</strain>
    </source>
</reference>
<keyword evidence="3" id="KW-1185">Reference proteome</keyword>
<proteinExistence type="predicted"/>
<dbReference type="EMBL" id="CP006877">
    <property type="protein sequence ID" value="AJD41708.1"/>
    <property type="molecule type" value="Genomic_DNA"/>
</dbReference>
<dbReference type="InterPro" id="IPR010982">
    <property type="entry name" value="Lambda_DNA-bd_dom_sf"/>
</dbReference>
<dbReference type="PROSITE" id="PS50943">
    <property type="entry name" value="HTH_CROC1"/>
    <property type="match status" value="1"/>
</dbReference>
<evidence type="ECO:0000313" key="2">
    <source>
        <dbReference type="EMBL" id="AJD41708.1"/>
    </source>
</evidence>
<dbReference type="CDD" id="cd00093">
    <property type="entry name" value="HTH_XRE"/>
    <property type="match status" value="1"/>
</dbReference>
<dbReference type="InterPro" id="IPR001387">
    <property type="entry name" value="Cro/C1-type_HTH"/>
</dbReference>
<organism evidence="2 3">
    <name type="scientific">Rhizobium gallicum bv. gallicum R602sp</name>
    <dbReference type="NCBI Taxonomy" id="1041138"/>
    <lineage>
        <taxon>Bacteria</taxon>
        <taxon>Pseudomonadati</taxon>
        <taxon>Pseudomonadota</taxon>
        <taxon>Alphaproteobacteria</taxon>
        <taxon>Hyphomicrobiales</taxon>
        <taxon>Rhizobiaceae</taxon>
        <taxon>Rhizobium/Agrobacterium group</taxon>
        <taxon>Rhizobium</taxon>
    </lineage>
</organism>
<gene>
    <name evidence="2" type="ORF">RGR602_CH02382</name>
</gene>
<feature type="domain" description="HTH cro/C1-type" evidence="1">
    <location>
        <begin position="10"/>
        <end position="64"/>
    </location>
</feature>
<name>A0A0B4X591_9HYPH</name>
<dbReference type="KEGG" id="rga:RGR602_CH02382"/>
<dbReference type="Gene3D" id="1.10.260.40">
    <property type="entry name" value="lambda repressor-like DNA-binding domains"/>
    <property type="match status" value="1"/>
</dbReference>
<dbReference type="AlphaFoldDB" id="A0A0B4X591"/>
<evidence type="ECO:0000313" key="3">
    <source>
        <dbReference type="Proteomes" id="UP000031368"/>
    </source>
</evidence>
<sequence>MTTLLTGDLIRAARALLGLSQVELAKKAGITQKALGEFELGKKPITAKANEKLRRFFEERQVQFIAANVEANHLEGTGVRWKPPHPNSGIKTI</sequence>